<dbReference type="Proteomes" id="UP001164539">
    <property type="component" value="Chromosome 10"/>
</dbReference>
<proteinExistence type="predicted"/>
<reference evidence="1 2" key="1">
    <citation type="journal article" date="2023" name="Science">
        <title>Complex scaffold remodeling in plant triterpene biosynthesis.</title>
        <authorList>
            <person name="De La Pena R."/>
            <person name="Hodgson H."/>
            <person name="Liu J.C."/>
            <person name="Stephenson M.J."/>
            <person name="Martin A.C."/>
            <person name="Owen C."/>
            <person name="Harkess A."/>
            <person name="Leebens-Mack J."/>
            <person name="Jimenez L.E."/>
            <person name="Osbourn A."/>
            <person name="Sattely E.S."/>
        </authorList>
    </citation>
    <scope>NUCLEOTIDE SEQUENCE [LARGE SCALE GENOMIC DNA]</scope>
    <source>
        <strain evidence="2">cv. JPN11</strain>
        <tissue evidence="1">Leaf</tissue>
    </source>
</reference>
<comment type="caution">
    <text evidence="1">The sequence shown here is derived from an EMBL/GenBank/DDBJ whole genome shotgun (WGS) entry which is preliminary data.</text>
</comment>
<name>A0ACC1X902_MELAZ</name>
<keyword evidence="2" id="KW-1185">Reference proteome</keyword>
<evidence type="ECO:0000313" key="1">
    <source>
        <dbReference type="EMBL" id="KAJ4707669.1"/>
    </source>
</evidence>
<sequence>MLIQSAAPTSVEAAMPFATSHREQDLLCPWVRTKTWQGGSECGKLPNDGSELLVASNICANSRVNLVKRRKLQKNSLIVFPVEAEKDEVSRSVVKGSSRTRFEYDNSVVIALPAPQCIRDFGGSNVRNKELRYDNIRSSASEMGVGCCSTKTEANDIYNSDISGLDLLDEDLSIRELSVSLLKSYGLHVAEGDCSMKNSVSSEISGTRNESSSTQSCKMCGQSDNTLNMLLCDNCDEAFHASCCNPKIKFLPIDNWFCHCCSNLDSKAQENPFLKSPGISWSHGISRFEIRPIALMLKYPEPYKSRVRIGDSFQAEVPDWADQPSNDLDCIGEPLEMDPAETIDLHVCFSDQFSNPNLASNWLQCREFLNNGPKGRVEETICGKWRRAPFSEVQTDDWDCSCAVRWDPLHSDCAVPQELETNEVLRHLKYVEQLRSRLSVKKRKLDSHT</sequence>
<organism evidence="1 2">
    <name type="scientific">Melia azedarach</name>
    <name type="common">Chinaberry tree</name>
    <dbReference type="NCBI Taxonomy" id="155640"/>
    <lineage>
        <taxon>Eukaryota</taxon>
        <taxon>Viridiplantae</taxon>
        <taxon>Streptophyta</taxon>
        <taxon>Embryophyta</taxon>
        <taxon>Tracheophyta</taxon>
        <taxon>Spermatophyta</taxon>
        <taxon>Magnoliopsida</taxon>
        <taxon>eudicotyledons</taxon>
        <taxon>Gunneridae</taxon>
        <taxon>Pentapetalae</taxon>
        <taxon>rosids</taxon>
        <taxon>malvids</taxon>
        <taxon>Sapindales</taxon>
        <taxon>Meliaceae</taxon>
        <taxon>Melia</taxon>
    </lineage>
</organism>
<dbReference type="EMBL" id="CM051403">
    <property type="protein sequence ID" value="KAJ4707669.1"/>
    <property type="molecule type" value="Genomic_DNA"/>
</dbReference>
<protein>
    <submittedName>
        <fullName evidence="1">PHD and RING finger domain-containing protein</fullName>
    </submittedName>
</protein>
<evidence type="ECO:0000313" key="2">
    <source>
        <dbReference type="Proteomes" id="UP001164539"/>
    </source>
</evidence>
<gene>
    <name evidence="1" type="ORF">OWV82_017751</name>
</gene>
<accession>A0ACC1X902</accession>